<dbReference type="InterPro" id="IPR011990">
    <property type="entry name" value="TPR-like_helical_dom_sf"/>
</dbReference>
<dbReference type="PANTHER" id="PTHR45586">
    <property type="entry name" value="TPR REPEAT-CONTAINING PROTEIN PA4667"/>
    <property type="match status" value="1"/>
</dbReference>
<feature type="repeat" description="TPR" evidence="3">
    <location>
        <begin position="19"/>
        <end position="52"/>
    </location>
</feature>
<protein>
    <recommendedName>
        <fullName evidence="6">Tetratricopeptide repeat protein</fullName>
    </recommendedName>
</protein>
<keyword evidence="1" id="KW-0677">Repeat</keyword>
<dbReference type="SUPFAM" id="SSF48452">
    <property type="entry name" value="TPR-like"/>
    <property type="match status" value="2"/>
</dbReference>
<keyword evidence="5" id="KW-1185">Reference proteome</keyword>
<name>A0ABT3RN48_9BACT</name>
<evidence type="ECO:0000256" key="2">
    <source>
        <dbReference type="ARBA" id="ARBA00022803"/>
    </source>
</evidence>
<dbReference type="Proteomes" id="UP001209885">
    <property type="component" value="Unassembled WGS sequence"/>
</dbReference>
<feature type="repeat" description="TPR" evidence="3">
    <location>
        <begin position="257"/>
        <end position="290"/>
    </location>
</feature>
<dbReference type="SMART" id="SM00028">
    <property type="entry name" value="TPR"/>
    <property type="match status" value="5"/>
</dbReference>
<dbReference type="Gene3D" id="1.25.40.10">
    <property type="entry name" value="Tetratricopeptide repeat domain"/>
    <property type="match status" value="2"/>
</dbReference>
<comment type="caution">
    <text evidence="4">The sequence shown here is derived from an EMBL/GenBank/DDBJ whole genome shotgun (WGS) entry which is preliminary data.</text>
</comment>
<accession>A0ABT3RN48</accession>
<reference evidence="4 5" key="1">
    <citation type="submission" date="2022-11" db="EMBL/GenBank/DDBJ databases">
        <title>The characterization of three novel Bacteroidetes species and genomic analysis of their roles in tidal elemental geochemical cycles.</title>
        <authorList>
            <person name="Ma K."/>
        </authorList>
    </citation>
    <scope>NUCLEOTIDE SEQUENCE [LARGE SCALE GENOMIC DNA]</scope>
    <source>
        <strain evidence="4 5">M17</strain>
    </source>
</reference>
<sequence length="393" mass="45239">MKKLNLVLVLTFLILSIQAQSIFSEGKIALSEGEYERAEQIFEKIYNSDTTNELALYYLSYSVYKQGKLGIADQLVEHGNNKYKDNARFLQLGVKIAADRGYTKKAMDLNLKWCQTDSSSANAYYSLGNLAAKRSMPGMMVNAWQIAMKNNPDDLNMRSKLGELYLELRMPEFADSIISIGFLQDPENRKFKVIKAKASYDMKEYEVTIDITNELLASGDTLYSMLQLNAFSLYNTGKYENALPLLDKLIENSKKVPSLFYIRGVCLKESNEYDQAIENFEKAIELSIDEKIGTYYASLGESLEKDGSYQKAISAYKKATEYEVKDIVIYQLARSCDLYYKDKTPAIHYYTEYTEKYDTINNKVYHEYAQRRIREIKEDQFMEAKDLPSDTIN</sequence>
<gene>
    <name evidence="4" type="ORF">OO013_04920</name>
</gene>
<evidence type="ECO:0000256" key="1">
    <source>
        <dbReference type="ARBA" id="ARBA00022737"/>
    </source>
</evidence>
<evidence type="ECO:0000313" key="4">
    <source>
        <dbReference type="EMBL" id="MCX2743194.1"/>
    </source>
</evidence>
<feature type="repeat" description="TPR" evidence="3">
    <location>
        <begin position="293"/>
        <end position="326"/>
    </location>
</feature>
<dbReference type="InterPro" id="IPR019734">
    <property type="entry name" value="TPR_rpt"/>
</dbReference>
<dbReference type="Pfam" id="PF13432">
    <property type="entry name" value="TPR_16"/>
    <property type="match status" value="1"/>
</dbReference>
<dbReference type="EMBL" id="JAPFQN010000003">
    <property type="protein sequence ID" value="MCX2743194.1"/>
    <property type="molecule type" value="Genomic_DNA"/>
</dbReference>
<proteinExistence type="predicted"/>
<dbReference type="RefSeq" id="WP_266055569.1">
    <property type="nucleotide sequence ID" value="NZ_JAPFQN010000003.1"/>
</dbReference>
<evidence type="ECO:0008006" key="6">
    <source>
        <dbReference type="Google" id="ProtNLM"/>
    </source>
</evidence>
<keyword evidence="2 3" id="KW-0802">TPR repeat</keyword>
<organism evidence="4 5">
    <name type="scientific">Mangrovivirga halotolerans</name>
    <dbReference type="NCBI Taxonomy" id="2993936"/>
    <lineage>
        <taxon>Bacteria</taxon>
        <taxon>Pseudomonadati</taxon>
        <taxon>Bacteroidota</taxon>
        <taxon>Cytophagia</taxon>
        <taxon>Cytophagales</taxon>
        <taxon>Mangrovivirgaceae</taxon>
        <taxon>Mangrovivirga</taxon>
    </lineage>
</organism>
<dbReference type="PROSITE" id="PS50005">
    <property type="entry name" value="TPR"/>
    <property type="match status" value="3"/>
</dbReference>
<evidence type="ECO:0000313" key="5">
    <source>
        <dbReference type="Proteomes" id="UP001209885"/>
    </source>
</evidence>
<dbReference type="PANTHER" id="PTHR45586:SF1">
    <property type="entry name" value="LIPOPOLYSACCHARIDE ASSEMBLY PROTEIN B"/>
    <property type="match status" value="1"/>
</dbReference>
<evidence type="ECO:0000256" key="3">
    <source>
        <dbReference type="PROSITE-ProRule" id="PRU00339"/>
    </source>
</evidence>
<dbReference type="InterPro" id="IPR051012">
    <property type="entry name" value="CellSynth/LPSAsmb/PSIAsmb"/>
</dbReference>